<feature type="compositionally biased region" description="Polar residues" evidence="1">
    <location>
        <begin position="539"/>
        <end position="548"/>
    </location>
</feature>
<accession>A0A8H7C7V7</accession>
<evidence type="ECO:0000313" key="4">
    <source>
        <dbReference type="Proteomes" id="UP000629468"/>
    </source>
</evidence>
<feature type="compositionally biased region" description="Basic and acidic residues" evidence="1">
    <location>
        <begin position="773"/>
        <end position="788"/>
    </location>
</feature>
<dbReference type="PANTHER" id="PTHR38700">
    <property type="entry name" value="YALI0E22418P"/>
    <property type="match status" value="1"/>
</dbReference>
<feature type="compositionally biased region" description="Acidic residues" evidence="1">
    <location>
        <begin position="521"/>
        <end position="531"/>
    </location>
</feature>
<reference evidence="3 4" key="1">
    <citation type="journal article" name="Sci. Rep.">
        <title>Telomere-to-telomere assembled and centromere annotated genomes of the two main subspecies of the button mushroom Agaricus bisporus reveal especially polymorphic chromosome ends.</title>
        <authorList>
            <person name="Sonnenberg A.S.M."/>
            <person name="Sedaghat-Telgerd N."/>
            <person name="Lavrijssen B."/>
            <person name="Ohm R.A."/>
            <person name="Hendrickx P.M."/>
            <person name="Scholtmeijer K."/>
            <person name="Baars J.J.P."/>
            <person name="van Peer A."/>
        </authorList>
    </citation>
    <scope>NUCLEOTIDE SEQUENCE [LARGE SCALE GENOMIC DNA]</scope>
    <source>
        <strain evidence="3 4">H119_p4</strain>
    </source>
</reference>
<dbReference type="PROSITE" id="PS50003">
    <property type="entry name" value="PH_DOMAIN"/>
    <property type="match status" value="1"/>
</dbReference>
<feature type="compositionally biased region" description="Low complexity" evidence="1">
    <location>
        <begin position="509"/>
        <end position="520"/>
    </location>
</feature>
<name>A0A8H7C7V7_AGABI</name>
<feature type="domain" description="PH" evidence="2">
    <location>
        <begin position="907"/>
        <end position="1012"/>
    </location>
</feature>
<feature type="compositionally biased region" description="Polar residues" evidence="1">
    <location>
        <begin position="424"/>
        <end position="433"/>
    </location>
</feature>
<proteinExistence type="predicted"/>
<evidence type="ECO:0000259" key="2">
    <source>
        <dbReference type="PROSITE" id="PS50003"/>
    </source>
</evidence>
<dbReference type="InterPro" id="IPR001849">
    <property type="entry name" value="PH_domain"/>
</dbReference>
<dbReference type="SUPFAM" id="SSF54236">
    <property type="entry name" value="Ubiquitin-like"/>
    <property type="match status" value="1"/>
</dbReference>
<feature type="compositionally biased region" description="Low complexity" evidence="1">
    <location>
        <begin position="46"/>
        <end position="61"/>
    </location>
</feature>
<feature type="region of interest" description="Disordered" evidence="1">
    <location>
        <begin position="138"/>
        <end position="195"/>
    </location>
</feature>
<feature type="compositionally biased region" description="Basic and acidic residues" evidence="1">
    <location>
        <begin position="553"/>
        <end position="575"/>
    </location>
</feature>
<feature type="compositionally biased region" description="Low complexity" evidence="1">
    <location>
        <begin position="303"/>
        <end position="324"/>
    </location>
</feature>
<dbReference type="Proteomes" id="UP000629468">
    <property type="component" value="Unassembled WGS sequence"/>
</dbReference>
<dbReference type="SMART" id="SM00233">
    <property type="entry name" value="PH"/>
    <property type="match status" value="1"/>
</dbReference>
<feature type="region of interest" description="Disordered" evidence="1">
    <location>
        <begin position="412"/>
        <end position="800"/>
    </location>
</feature>
<dbReference type="PANTHER" id="PTHR38700:SF1">
    <property type="entry name" value="PH DOMAIN-CONTAINING PROTEIN"/>
    <property type="match status" value="1"/>
</dbReference>
<comment type="caution">
    <text evidence="3">The sequence shown here is derived from an EMBL/GenBank/DDBJ whole genome shotgun (WGS) entry which is preliminary data.</text>
</comment>
<feature type="compositionally biased region" description="Low complexity" evidence="1">
    <location>
        <begin position="1027"/>
        <end position="1046"/>
    </location>
</feature>
<dbReference type="Gene3D" id="2.30.29.30">
    <property type="entry name" value="Pleckstrin-homology domain (PH domain)/Phosphotyrosine-binding domain (PTB)"/>
    <property type="match status" value="1"/>
</dbReference>
<feature type="region of interest" description="Disordered" evidence="1">
    <location>
        <begin position="284"/>
        <end position="324"/>
    </location>
</feature>
<dbReference type="Gene3D" id="3.10.20.90">
    <property type="entry name" value="Phosphatidylinositol 3-kinase Catalytic Subunit, Chain A, domain 1"/>
    <property type="match status" value="1"/>
</dbReference>
<sequence length="1077" mass="117877">MSKQRRSLRITPPALMANYFIPPVEAESPFLLDDDPFANLSGVPAQTPSTPKPTTQKSTQPRSPLSPVLSDRVPLSTPSSPPAAVQRHSRAWSKSISSRAPVPAHQKPAFAPKPSLPSLDALSRMNVVLPKKVRKGRVGAGLPFEPWDNLDDISPLRSPDLPRQPTVPSGFVSDPNVDDGSSSLPVTLLDPPDQIGRSENVGVVAKSILFAAEHDPQPASLFGGMVESDPHHPDTAAHSFTIGHTSHALCPGISSGASSSSPPDTTLLLSHEEELEGSAFPYVTDTESSLPSLSPSGCSPDASVGSSLSRSTSNSSKSSDDLGSVTSSRYGNVWCDPTAQASADGEIHLLNSAVAEPNDYFSFPTASYTSETAVAISNWRHETHARAEHLDHDYTTDDNHQALDETISPFTSPHSVEPDISMYQPFSSSSIRGTRTARPQYANEYYDAEHDPYRGASGTGGRMNGGHPSSQARSNGLGKSLTLASRRGGSGNGHDDEDDRNGRKPSRPSPSMFSNSSSSEETSEEEEESADDNVPLAQSIPTALTAQKSIRKQVRDERDQRRRERAERAAGEARSRQTTLRPAGAGRPVVAQAALSSSQEAMLHAHSSSSAKPTTRQRTLTLPGRVTSPFSPDDLAKKLQDVQASSPVHRRQTSGEAAPTDVDKNIAGTSTKDLVFSQPLKQLRPSRSFHRPHARVPVEDHSVPVPSVPVTVAAPPVRLARSQSRHREEKPTFEDAQRVPVPQISSEHRRFRSVSSRPSMEADRERGRSKRPSTGERRPSTADRDHRPPMPPPPSTMPEIKHVTQQQRVFIGDMQRYNVVEIDDTTPAGDVVQMIEAQGSLKGLIGSGDWMVWEIAHDFGVERPIRHFERLSDVQASWNKDKLVNMFVLRLTSLAPLLSRSAIPSSSPTHGGYVEWESKRGKWSKRWLQLREHSLWLSKRDNCKDQTLLCSLSNFDAYHFSRSYKAPKPFAFAIKSTDKLSFFEDTSDYKHVISCSEKDGKVWMEKILLARSYVLHQERNILFNPRSYGGQPTTTSTSTIMSGGVSRAQTLRRPSHPFVSVPNSDPFEPGSLLHRKS</sequence>
<feature type="compositionally biased region" description="Low complexity" evidence="1">
    <location>
        <begin position="703"/>
        <end position="717"/>
    </location>
</feature>
<dbReference type="InterPro" id="IPR029071">
    <property type="entry name" value="Ubiquitin-like_domsf"/>
</dbReference>
<evidence type="ECO:0000256" key="1">
    <source>
        <dbReference type="SAM" id="MobiDB-lite"/>
    </source>
</evidence>
<feature type="region of interest" description="Disordered" evidence="1">
    <location>
        <begin position="31"/>
        <end position="117"/>
    </location>
</feature>
<protein>
    <recommendedName>
        <fullName evidence="2">PH domain-containing protein</fullName>
    </recommendedName>
</protein>
<dbReference type="SUPFAM" id="SSF50729">
    <property type="entry name" value="PH domain-like"/>
    <property type="match status" value="1"/>
</dbReference>
<feature type="compositionally biased region" description="Polar residues" evidence="1">
    <location>
        <begin position="594"/>
        <end position="620"/>
    </location>
</feature>
<dbReference type="InterPro" id="IPR011993">
    <property type="entry name" value="PH-like_dom_sf"/>
</dbReference>
<gene>
    <name evidence="3" type="ORF">Agabi119p4_7258</name>
</gene>
<dbReference type="EMBL" id="JABXXO010000010">
    <property type="protein sequence ID" value="KAF7768015.1"/>
    <property type="molecule type" value="Genomic_DNA"/>
</dbReference>
<evidence type="ECO:0000313" key="3">
    <source>
        <dbReference type="EMBL" id="KAF7768015.1"/>
    </source>
</evidence>
<feature type="compositionally biased region" description="Basic and acidic residues" evidence="1">
    <location>
        <begin position="725"/>
        <end position="737"/>
    </location>
</feature>
<organism evidence="3 4">
    <name type="scientific">Agaricus bisporus var. burnettii</name>
    <dbReference type="NCBI Taxonomy" id="192524"/>
    <lineage>
        <taxon>Eukaryota</taxon>
        <taxon>Fungi</taxon>
        <taxon>Dikarya</taxon>
        <taxon>Basidiomycota</taxon>
        <taxon>Agaricomycotina</taxon>
        <taxon>Agaricomycetes</taxon>
        <taxon>Agaricomycetidae</taxon>
        <taxon>Agaricales</taxon>
        <taxon>Agaricineae</taxon>
        <taxon>Agaricaceae</taxon>
        <taxon>Agaricus</taxon>
    </lineage>
</organism>
<dbReference type="AlphaFoldDB" id="A0A8H7C7V7"/>
<feature type="region of interest" description="Disordered" evidence="1">
    <location>
        <begin position="1026"/>
        <end position="1077"/>
    </location>
</feature>